<accession>A0AA86SH07</accession>
<evidence type="ECO:0000313" key="3">
    <source>
        <dbReference type="Proteomes" id="UP001189624"/>
    </source>
</evidence>
<feature type="region of interest" description="Disordered" evidence="1">
    <location>
        <begin position="1"/>
        <end position="61"/>
    </location>
</feature>
<dbReference type="Gramene" id="rna-AYBTSS11_LOCUS9263">
    <property type="protein sequence ID" value="CAJ1939663.1"/>
    <property type="gene ID" value="gene-AYBTSS11_LOCUS9263"/>
</dbReference>
<organism evidence="2 3">
    <name type="scientific">Sphenostylis stenocarpa</name>
    <dbReference type="NCBI Taxonomy" id="92480"/>
    <lineage>
        <taxon>Eukaryota</taxon>
        <taxon>Viridiplantae</taxon>
        <taxon>Streptophyta</taxon>
        <taxon>Embryophyta</taxon>
        <taxon>Tracheophyta</taxon>
        <taxon>Spermatophyta</taxon>
        <taxon>Magnoliopsida</taxon>
        <taxon>eudicotyledons</taxon>
        <taxon>Gunneridae</taxon>
        <taxon>Pentapetalae</taxon>
        <taxon>rosids</taxon>
        <taxon>fabids</taxon>
        <taxon>Fabales</taxon>
        <taxon>Fabaceae</taxon>
        <taxon>Papilionoideae</taxon>
        <taxon>50 kb inversion clade</taxon>
        <taxon>NPAAA clade</taxon>
        <taxon>indigoferoid/millettioid clade</taxon>
        <taxon>Phaseoleae</taxon>
        <taxon>Sphenostylis</taxon>
    </lineage>
</organism>
<name>A0AA86SH07_9FABA</name>
<feature type="compositionally biased region" description="Basic and acidic residues" evidence="1">
    <location>
        <begin position="25"/>
        <end position="35"/>
    </location>
</feature>
<keyword evidence="3" id="KW-1185">Reference proteome</keyword>
<reference evidence="2" key="1">
    <citation type="submission" date="2023-10" db="EMBL/GenBank/DDBJ databases">
        <authorList>
            <person name="Domelevo Entfellner J.-B."/>
        </authorList>
    </citation>
    <scope>NUCLEOTIDE SEQUENCE</scope>
</reference>
<dbReference type="Proteomes" id="UP001189624">
    <property type="component" value="Chromosome 3"/>
</dbReference>
<protein>
    <submittedName>
        <fullName evidence="2">Uncharacterized protein</fullName>
    </submittedName>
</protein>
<evidence type="ECO:0000313" key="2">
    <source>
        <dbReference type="EMBL" id="CAJ1939663.1"/>
    </source>
</evidence>
<evidence type="ECO:0000256" key="1">
    <source>
        <dbReference type="SAM" id="MobiDB-lite"/>
    </source>
</evidence>
<dbReference type="EMBL" id="OY731400">
    <property type="protein sequence ID" value="CAJ1939663.1"/>
    <property type="molecule type" value="Genomic_DNA"/>
</dbReference>
<proteinExistence type="predicted"/>
<sequence length="61" mass="7131">MEQWANRKLKLLSSDPTSAKTKRNPFFEKGCEKDTILQAQPKKTHRSAMLEQQKWTRKKGA</sequence>
<dbReference type="AlphaFoldDB" id="A0AA86SH07"/>
<gene>
    <name evidence="2" type="ORF">AYBTSS11_LOCUS9263</name>
</gene>